<dbReference type="EMBL" id="JXTC01000406">
    <property type="protein sequence ID" value="PON56654.1"/>
    <property type="molecule type" value="Genomic_DNA"/>
</dbReference>
<protein>
    <submittedName>
        <fullName evidence="1">Uncharacterized protein</fullName>
    </submittedName>
</protein>
<sequence length="61" mass="6768">MAYRLITMKRLVAEVDERLLGVDYNERLIAGVDDELNNVSISISVADLVFIPSTLLAMATK</sequence>
<comment type="caution">
    <text evidence="1">The sequence shown here is derived from an EMBL/GenBank/DDBJ whole genome shotgun (WGS) entry which is preliminary data.</text>
</comment>
<keyword evidence="2" id="KW-1185">Reference proteome</keyword>
<evidence type="ECO:0000313" key="2">
    <source>
        <dbReference type="Proteomes" id="UP000237000"/>
    </source>
</evidence>
<dbReference type="Proteomes" id="UP000237000">
    <property type="component" value="Unassembled WGS sequence"/>
</dbReference>
<dbReference type="InParanoid" id="A0A2P5C6P4"/>
<name>A0A2P5C6P4_TREOI</name>
<organism evidence="1 2">
    <name type="scientific">Trema orientale</name>
    <name type="common">Charcoal tree</name>
    <name type="synonym">Celtis orientalis</name>
    <dbReference type="NCBI Taxonomy" id="63057"/>
    <lineage>
        <taxon>Eukaryota</taxon>
        <taxon>Viridiplantae</taxon>
        <taxon>Streptophyta</taxon>
        <taxon>Embryophyta</taxon>
        <taxon>Tracheophyta</taxon>
        <taxon>Spermatophyta</taxon>
        <taxon>Magnoliopsida</taxon>
        <taxon>eudicotyledons</taxon>
        <taxon>Gunneridae</taxon>
        <taxon>Pentapetalae</taxon>
        <taxon>rosids</taxon>
        <taxon>fabids</taxon>
        <taxon>Rosales</taxon>
        <taxon>Cannabaceae</taxon>
        <taxon>Trema</taxon>
    </lineage>
</organism>
<dbReference type="AlphaFoldDB" id="A0A2P5C6P4"/>
<evidence type="ECO:0000313" key="1">
    <source>
        <dbReference type="EMBL" id="PON56654.1"/>
    </source>
</evidence>
<accession>A0A2P5C6P4</accession>
<proteinExistence type="predicted"/>
<reference evidence="2" key="1">
    <citation type="submission" date="2016-06" db="EMBL/GenBank/DDBJ databases">
        <title>Parallel loss of symbiosis genes in relatives of nitrogen-fixing non-legume Parasponia.</title>
        <authorList>
            <person name="Van Velzen R."/>
            <person name="Holmer R."/>
            <person name="Bu F."/>
            <person name="Rutten L."/>
            <person name="Van Zeijl A."/>
            <person name="Liu W."/>
            <person name="Santuari L."/>
            <person name="Cao Q."/>
            <person name="Sharma T."/>
            <person name="Shen D."/>
            <person name="Roswanjaya Y."/>
            <person name="Wardhani T."/>
            <person name="Kalhor M.S."/>
            <person name="Jansen J."/>
            <person name="Van den Hoogen J."/>
            <person name="Gungor B."/>
            <person name="Hartog M."/>
            <person name="Hontelez J."/>
            <person name="Verver J."/>
            <person name="Yang W.-C."/>
            <person name="Schijlen E."/>
            <person name="Repin R."/>
            <person name="Schilthuizen M."/>
            <person name="Schranz E."/>
            <person name="Heidstra R."/>
            <person name="Miyata K."/>
            <person name="Fedorova E."/>
            <person name="Kohlen W."/>
            <person name="Bisseling T."/>
            <person name="Smit S."/>
            <person name="Geurts R."/>
        </authorList>
    </citation>
    <scope>NUCLEOTIDE SEQUENCE [LARGE SCALE GENOMIC DNA]</scope>
    <source>
        <strain evidence="2">cv. RG33-2</strain>
    </source>
</reference>
<gene>
    <name evidence="1" type="ORF">TorRG33x02_295850</name>
</gene>